<keyword evidence="1" id="KW-0812">Transmembrane</keyword>
<dbReference type="RefSeq" id="WP_317386694.1">
    <property type="nucleotide sequence ID" value="NZ_CP136704.1"/>
</dbReference>
<gene>
    <name evidence="2" type="ORF">R1T40_09200</name>
</gene>
<keyword evidence="1" id="KW-0472">Membrane</keyword>
<accession>A0ABZ0HKK7</accession>
<dbReference type="EMBL" id="CP136704">
    <property type="protein sequence ID" value="WOI34882.1"/>
    <property type="molecule type" value="Genomic_DNA"/>
</dbReference>
<organism evidence="2 3">
    <name type="scientific">Tritonibacter scottomollicae</name>
    <name type="common">Epibacterium scottomollicae</name>
    <dbReference type="NCBI Taxonomy" id="483013"/>
    <lineage>
        <taxon>Bacteria</taxon>
        <taxon>Pseudomonadati</taxon>
        <taxon>Pseudomonadota</taxon>
        <taxon>Alphaproteobacteria</taxon>
        <taxon>Rhodobacterales</taxon>
        <taxon>Paracoccaceae</taxon>
        <taxon>Tritonibacter</taxon>
    </lineage>
</organism>
<evidence type="ECO:0000256" key="1">
    <source>
        <dbReference type="SAM" id="Phobius"/>
    </source>
</evidence>
<name>A0ABZ0HKK7_TRISK</name>
<feature type="transmembrane region" description="Helical" evidence="1">
    <location>
        <begin position="181"/>
        <end position="204"/>
    </location>
</feature>
<protein>
    <submittedName>
        <fullName evidence="2">Uncharacterized protein</fullName>
    </submittedName>
</protein>
<feature type="transmembrane region" description="Helical" evidence="1">
    <location>
        <begin position="149"/>
        <end position="169"/>
    </location>
</feature>
<feature type="transmembrane region" description="Helical" evidence="1">
    <location>
        <begin position="117"/>
        <end position="137"/>
    </location>
</feature>
<dbReference type="Proteomes" id="UP001302666">
    <property type="component" value="Chromosome"/>
</dbReference>
<evidence type="ECO:0000313" key="3">
    <source>
        <dbReference type="Proteomes" id="UP001302666"/>
    </source>
</evidence>
<evidence type="ECO:0000313" key="2">
    <source>
        <dbReference type="EMBL" id="WOI34882.1"/>
    </source>
</evidence>
<proteinExistence type="predicted"/>
<reference evidence="2 3" key="1">
    <citation type="submission" date="2023-10" db="EMBL/GenBank/DDBJ databases">
        <title>Eight complete genome sequences of bacteria isolated from laboratory stock of Giant Kelp gametophytes.</title>
        <authorList>
            <person name="Tolentino B."/>
            <person name="Nuzhdin S."/>
        </authorList>
    </citation>
    <scope>NUCLEOTIDE SEQUENCE [LARGE SCALE GENOMIC DNA]</scope>
    <source>
        <strain evidence="2 3">LC.270.F.C4</strain>
    </source>
</reference>
<keyword evidence="1" id="KW-1133">Transmembrane helix</keyword>
<keyword evidence="3" id="KW-1185">Reference proteome</keyword>
<sequence>MFCDGYPDFSGAVLHDKTSFTARMLPTSDKISEDEDLEGQTYWPEKTKQDPVSARESCATIRHVLTQQGLPEDAHFFFRREMRFAGMASAGRSFTERLPYLLYGWLSDFGYSIQRPLIGLLGLWFLGMAVLWAVFSFPGAASVLTQSDLGTAAALSFSNLFPLFGFGRVFLGDVLTELPRWAQVLCGLQTVFSLPLLFFLGLGLRQRFRLR</sequence>